<feature type="region of interest" description="Disordered" evidence="2">
    <location>
        <begin position="57"/>
        <end position="91"/>
    </location>
</feature>
<dbReference type="EMBL" id="BDDD01001303">
    <property type="protein sequence ID" value="GAV75054.1"/>
    <property type="molecule type" value="Genomic_DNA"/>
</dbReference>
<feature type="region of interest" description="Disordered" evidence="2">
    <location>
        <begin position="576"/>
        <end position="606"/>
    </location>
</feature>
<dbReference type="InterPro" id="IPR013083">
    <property type="entry name" value="Znf_RING/FYVE/PHD"/>
</dbReference>
<feature type="region of interest" description="Disordered" evidence="2">
    <location>
        <begin position="112"/>
        <end position="146"/>
    </location>
</feature>
<dbReference type="OrthoDB" id="6078042at2759"/>
<dbReference type="FunCoup" id="A0A1Q3C481">
    <property type="interactions" value="9"/>
</dbReference>
<evidence type="ECO:0000259" key="3">
    <source>
        <dbReference type="PROSITE" id="PS50089"/>
    </source>
</evidence>
<dbReference type="PANTHER" id="PTHR47820">
    <property type="entry name" value="BNAC05G24000D PROTEIN"/>
    <property type="match status" value="1"/>
</dbReference>
<keyword evidence="1" id="KW-0863">Zinc-finger</keyword>
<dbReference type="Gene3D" id="3.30.40.10">
    <property type="entry name" value="Zinc/RING finger domain, C3HC4 (zinc finger)"/>
    <property type="match status" value="1"/>
</dbReference>
<dbReference type="Proteomes" id="UP000187406">
    <property type="component" value="Unassembled WGS sequence"/>
</dbReference>
<dbReference type="PANTHER" id="PTHR47820:SF3">
    <property type="entry name" value="OS07G0499800 PROTEIN"/>
    <property type="match status" value="1"/>
</dbReference>
<dbReference type="SUPFAM" id="SSF57850">
    <property type="entry name" value="RING/U-box"/>
    <property type="match status" value="1"/>
</dbReference>
<feature type="region of interest" description="Disordered" evidence="2">
    <location>
        <begin position="165"/>
        <end position="302"/>
    </location>
</feature>
<comment type="caution">
    <text evidence="4">The sequence shown here is derived from an EMBL/GenBank/DDBJ whole genome shotgun (WGS) entry which is preliminary data.</text>
</comment>
<reference evidence="5" key="1">
    <citation type="submission" date="2016-04" db="EMBL/GenBank/DDBJ databases">
        <title>Cephalotus genome sequencing.</title>
        <authorList>
            <person name="Fukushima K."/>
            <person name="Hasebe M."/>
            <person name="Fang X."/>
        </authorList>
    </citation>
    <scope>NUCLEOTIDE SEQUENCE [LARGE SCALE GENOMIC DNA]</scope>
    <source>
        <strain evidence="5">cv. St1</strain>
    </source>
</reference>
<keyword evidence="5" id="KW-1185">Reference proteome</keyword>
<keyword evidence="1" id="KW-0862">Zinc</keyword>
<feature type="compositionally biased region" description="Polar residues" evidence="2">
    <location>
        <begin position="136"/>
        <end position="146"/>
    </location>
</feature>
<sequence length="732" mass="83022">MASSQVEIASSSPFGCVLRDHNRRDLYRDSNNATRVAFQKNLKELVRDHLTTCVSISSVSTPSNDKSQNIIDSSLNNDNSSSGVGKDYDSFPISPRHARILDRWAAKQAREMVSSIEKQSQQAQPLSSTKSEHNSPQKSPDPTNLGASSLVQMWEARLNRSNSMNMNVNGGISGSRTSSSLSYTENASFVDEPSKGTFDNTDSADETYDTKTNNEDSLMDWESQSDRTSVSEPPPSIHGRNSDDLESENERVRVADIIRKLTSASEDNNDQEMGNGSPRERRPSSSSSDQGGDQRGLSQVVSLPRIRGRQAFAHLLLQMERDRHRELDSLVQRQAVSRFSQRGRIQSMLRLRFLHRGMAIQDHLRPLSSSEVKQKPQGSVIMHLSPRGEAVNNTGNLESSVQSDATFTRRPCGETVNNKVHLVSCSATNKLCEESRHQDASRTVQQNIPTVEQSLPQTSEEIEKEAMSLNSLDENERDDKHQMNEQQQLFLDVEEETAETTSSYADWDENEIEDEQEVDDNQFYAESSSHDWFSNIARPRSYWEDRRQAWYQEVLTTTSENEEIRRLLERSWSYRDGEVGDDSDQVASTSPRQPLQSPSYYHDSQPFSFSANRPSMEMELIYDLRGHMEQLQREMSELRKCMMSCMEMQIKLQQSIQQEAHSGRREGNCSLAKAPRQRSCCICYEMQVDSLLYRCGHMCTCLKCAQELQWGSGKCPICRAPIVDVVRAYMDS</sequence>
<accession>A0A1Q3C481</accession>
<gene>
    <name evidence="4" type="ORF">CFOL_v3_18534</name>
</gene>
<dbReference type="AlphaFoldDB" id="A0A1Q3C481"/>
<dbReference type="PROSITE" id="PS50089">
    <property type="entry name" value="ZF_RING_2"/>
    <property type="match status" value="1"/>
</dbReference>
<name>A0A1Q3C481_CEPFO</name>
<feature type="compositionally biased region" description="Polar residues" evidence="2">
    <location>
        <begin position="585"/>
        <end position="599"/>
    </location>
</feature>
<dbReference type="STRING" id="3775.A0A1Q3C481"/>
<feature type="compositionally biased region" description="Polar residues" evidence="2">
    <location>
        <begin position="57"/>
        <end position="66"/>
    </location>
</feature>
<feature type="compositionally biased region" description="Basic and acidic residues" evidence="2">
    <location>
        <begin position="240"/>
        <end position="259"/>
    </location>
</feature>
<dbReference type="InParanoid" id="A0A1Q3C481"/>
<keyword evidence="1" id="KW-0479">Metal-binding</keyword>
<feature type="non-terminal residue" evidence="4">
    <location>
        <position position="732"/>
    </location>
</feature>
<protein>
    <submittedName>
        <fullName evidence="4">Zf-C3HC4_3 domain-containing protein</fullName>
    </submittedName>
</protein>
<feature type="domain" description="RING-type" evidence="3">
    <location>
        <begin position="680"/>
        <end position="719"/>
    </location>
</feature>
<evidence type="ECO:0000256" key="2">
    <source>
        <dbReference type="SAM" id="MobiDB-lite"/>
    </source>
</evidence>
<feature type="compositionally biased region" description="Polar residues" evidence="2">
    <location>
        <begin position="116"/>
        <end position="129"/>
    </location>
</feature>
<dbReference type="InterPro" id="IPR001841">
    <property type="entry name" value="Znf_RING"/>
</dbReference>
<evidence type="ECO:0000313" key="4">
    <source>
        <dbReference type="EMBL" id="GAV75054.1"/>
    </source>
</evidence>
<proteinExistence type="predicted"/>
<dbReference type="GO" id="GO:0008270">
    <property type="term" value="F:zinc ion binding"/>
    <property type="evidence" value="ECO:0007669"/>
    <property type="project" value="UniProtKB-KW"/>
</dbReference>
<evidence type="ECO:0000256" key="1">
    <source>
        <dbReference type="PROSITE-ProRule" id="PRU00175"/>
    </source>
</evidence>
<feature type="compositionally biased region" description="Polar residues" evidence="2">
    <location>
        <begin position="262"/>
        <end position="274"/>
    </location>
</feature>
<organism evidence="4 5">
    <name type="scientific">Cephalotus follicularis</name>
    <name type="common">Albany pitcher plant</name>
    <dbReference type="NCBI Taxonomy" id="3775"/>
    <lineage>
        <taxon>Eukaryota</taxon>
        <taxon>Viridiplantae</taxon>
        <taxon>Streptophyta</taxon>
        <taxon>Embryophyta</taxon>
        <taxon>Tracheophyta</taxon>
        <taxon>Spermatophyta</taxon>
        <taxon>Magnoliopsida</taxon>
        <taxon>eudicotyledons</taxon>
        <taxon>Gunneridae</taxon>
        <taxon>Pentapetalae</taxon>
        <taxon>rosids</taxon>
        <taxon>fabids</taxon>
        <taxon>Oxalidales</taxon>
        <taxon>Cephalotaceae</taxon>
        <taxon>Cephalotus</taxon>
    </lineage>
</organism>
<dbReference type="Pfam" id="PF13920">
    <property type="entry name" value="zf-C3HC4_3"/>
    <property type="match status" value="1"/>
</dbReference>
<evidence type="ECO:0000313" key="5">
    <source>
        <dbReference type="Proteomes" id="UP000187406"/>
    </source>
</evidence>
<dbReference type="CDD" id="cd16647">
    <property type="entry name" value="mRING-HC-C3HC5_NEU1"/>
    <property type="match status" value="1"/>
</dbReference>
<feature type="compositionally biased region" description="Low complexity" evidence="2">
    <location>
        <begin position="67"/>
        <end position="82"/>
    </location>
</feature>